<dbReference type="SUPFAM" id="SSF52540">
    <property type="entry name" value="P-loop containing nucleoside triphosphate hydrolases"/>
    <property type="match status" value="1"/>
</dbReference>
<evidence type="ECO:0000313" key="1">
    <source>
        <dbReference type="EMBL" id="VVP84262.1"/>
    </source>
</evidence>
<dbReference type="PANTHER" id="PTHR35894:SF1">
    <property type="entry name" value="PHOSPHORIBULOKINASE _ URIDINE KINASE FAMILY"/>
    <property type="match status" value="1"/>
</dbReference>
<evidence type="ECO:0000313" key="2">
    <source>
        <dbReference type="Proteomes" id="UP000325565"/>
    </source>
</evidence>
<accession>A0A5E7SC30</accession>
<sequence length="310" mass="34517">MPLSTAMESKMIEFSNIIIIHPQYAAAIEKLLHGMEATRLRKEPCCALLLGDPGTGKSTACTQIINMVGGQRTVLLESGQFKQVLAFDCPVPATYSIIDLCTEMLKALGDDPPVAKLATLQNRLFRLLKTCETKLIIIDEVHDLLNPSAVKTWQNVCKWIKYVANSTAIPIILSGKTSTESLIDKHEELAGRYPYRARLSNLKYDSIFMAVLLKLNTEMSRIGNFSKPLHITDSKISCAFYLHTLGNMRSLRTLLYEIMHIVLTREGDEVTVSDCATAARLLNDGIEPYTNPFEVSAGTIQELMEQLKHA</sequence>
<dbReference type="Proteomes" id="UP000325565">
    <property type="component" value="Unassembled WGS sequence"/>
</dbReference>
<dbReference type="InterPro" id="IPR052026">
    <property type="entry name" value="ExeA_AAA_ATPase_DNA-bind"/>
</dbReference>
<evidence type="ECO:0008006" key="3">
    <source>
        <dbReference type="Google" id="ProtNLM"/>
    </source>
</evidence>
<dbReference type="EMBL" id="CABVJB010000003">
    <property type="protein sequence ID" value="VVP84262.1"/>
    <property type="molecule type" value="Genomic_DNA"/>
</dbReference>
<dbReference type="Gene3D" id="3.40.50.300">
    <property type="entry name" value="P-loop containing nucleotide triphosphate hydrolases"/>
    <property type="match status" value="1"/>
</dbReference>
<gene>
    <name evidence="1" type="ORF">PS922_02115</name>
</gene>
<dbReference type="RefSeq" id="WP_154863153.1">
    <property type="nucleotide sequence ID" value="NZ_CABVJB010000003.1"/>
</dbReference>
<organism evidence="1 2">
    <name type="scientific">Pseudomonas fluorescens</name>
    <dbReference type="NCBI Taxonomy" id="294"/>
    <lineage>
        <taxon>Bacteria</taxon>
        <taxon>Pseudomonadati</taxon>
        <taxon>Pseudomonadota</taxon>
        <taxon>Gammaproteobacteria</taxon>
        <taxon>Pseudomonadales</taxon>
        <taxon>Pseudomonadaceae</taxon>
        <taxon>Pseudomonas</taxon>
    </lineage>
</organism>
<protein>
    <recommendedName>
        <fullName evidence="3">AAA+ ATPase domain-containing protein</fullName>
    </recommendedName>
</protein>
<dbReference type="InterPro" id="IPR027417">
    <property type="entry name" value="P-loop_NTPase"/>
</dbReference>
<dbReference type="PANTHER" id="PTHR35894">
    <property type="entry name" value="GENERAL SECRETION PATHWAY PROTEIN A-RELATED"/>
    <property type="match status" value="1"/>
</dbReference>
<reference evidence="1 2" key="1">
    <citation type="submission" date="2019-09" db="EMBL/GenBank/DDBJ databases">
        <authorList>
            <person name="Chandra G."/>
            <person name="Truman W A."/>
        </authorList>
    </citation>
    <scope>NUCLEOTIDE SEQUENCE [LARGE SCALE GENOMIC DNA]</scope>
    <source>
        <strain evidence="1">PS922</strain>
    </source>
</reference>
<dbReference type="Pfam" id="PF05621">
    <property type="entry name" value="TniB"/>
    <property type="match status" value="1"/>
</dbReference>
<dbReference type="InterPro" id="IPR008868">
    <property type="entry name" value="TniB"/>
</dbReference>
<proteinExistence type="predicted"/>
<dbReference type="AlphaFoldDB" id="A0A5E7SC30"/>
<name>A0A5E7SC30_PSEFL</name>